<dbReference type="PANTHER" id="PTHR12170:SF3">
    <property type="entry name" value="GH10162P"/>
    <property type="match status" value="1"/>
</dbReference>
<comment type="subcellular location">
    <subcellularLocation>
        <location evidence="1">Cytoplasm</location>
    </subcellularLocation>
</comment>
<keyword evidence="5" id="KW-0862">Zinc</keyword>
<evidence type="ECO:0000313" key="10">
    <source>
        <dbReference type="Proteomes" id="UP001150925"/>
    </source>
</evidence>
<feature type="non-terminal residue" evidence="9">
    <location>
        <position position="1"/>
    </location>
</feature>
<dbReference type="PROSITE" id="PS51867">
    <property type="entry name" value="ZF_RING_GID"/>
    <property type="match status" value="1"/>
</dbReference>
<keyword evidence="3" id="KW-0479">Metal-binding</keyword>
<dbReference type="InterPro" id="IPR044063">
    <property type="entry name" value="ZF_RING_GID"/>
</dbReference>
<gene>
    <name evidence="9" type="ORF">IWQ62_003594</name>
</gene>
<organism evidence="9 10">
    <name type="scientific">Dispira parvispora</name>
    <dbReference type="NCBI Taxonomy" id="1520584"/>
    <lineage>
        <taxon>Eukaryota</taxon>
        <taxon>Fungi</taxon>
        <taxon>Fungi incertae sedis</taxon>
        <taxon>Zoopagomycota</taxon>
        <taxon>Kickxellomycotina</taxon>
        <taxon>Dimargaritomycetes</taxon>
        <taxon>Dimargaritales</taxon>
        <taxon>Dimargaritaceae</taxon>
        <taxon>Dispira</taxon>
    </lineage>
</organism>
<dbReference type="InterPro" id="IPR013144">
    <property type="entry name" value="CRA_dom"/>
</dbReference>
<keyword evidence="10" id="KW-1185">Reference proteome</keyword>
<dbReference type="GO" id="GO:0043161">
    <property type="term" value="P:proteasome-mediated ubiquitin-dependent protein catabolic process"/>
    <property type="evidence" value="ECO:0007669"/>
    <property type="project" value="InterPro"/>
</dbReference>
<dbReference type="GO" id="GO:0008270">
    <property type="term" value="F:zinc ion binding"/>
    <property type="evidence" value="ECO:0007669"/>
    <property type="project" value="UniProtKB-KW"/>
</dbReference>
<accession>A0A9W8AQL4</accession>
<dbReference type="PROSITE" id="PS50897">
    <property type="entry name" value="CTLH"/>
    <property type="match status" value="1"/>
</dbReference>
<evidence type="ECO:0000259" key="7">
    <source>
        <dbReference type="PROSITE" id="PS50897"/>
    </source>
</evidence>
<dbReference type="EMBL" id="JANBPY010000995">
    <property type="protein sequence ID" value="KAJ1962236.1"/>
    <property type="molecule type" value="Genomic_DNA"/>
</dbReference>
<evidence type="ECO:0000313" key="9">
    <source>
        <dbReference type="EMBL" id="KAJ1962236.1"/>
    </source>
</evidence>
<dbReference type="GO" id="GO:0005634">
    <property type="term" value="C:nucleus"/>
    <property type="evidence" value="ECO:0007669"/>
    <property type="project" value="TreeGrafter"/>
</dbReference>
<dbReference type="GO" id="GO:0061630">
    <property type="term" value="F:ubiquitin protein ligase activity"/>
    <property type="evidence" value="ECO:0007669"/>
    <property type="project" value="InterPro"/>
</dbReference>
<feature type="zinc finger region" description="RING-Gid-type" evidence="6">
    <location>
        <begin position="325"/>
        <end position="359"/>
    </location>
</feature>
<dbReference type="SUPFAM" id="SSF57850">
    <property type="entry name" value="RING/U-box"/>
    <property type="match status" value="1"/>
</dbReference>
<dbReference type="AlphaFoldDB" id="A0A9W8AQL4"/>
<evidence type="ECO:0000256" key="6">
    <source>
        <dbReference type="PROSITE-ProRule" id="PRU01215"/>
    </source>
</evidence>
<dbReference type="InterPro" id="IPR006595">
    <property type="entry name" value="CTLH_C"/>
</dbReference>
<dbReference type="GO" id="GO:0005737">
    <property type="term" value="C:cytoplasm"/>
    <property type="evidence" value="ECO:0007669"/>
    <property type="project" value="UniProtKB-SubCell"/>
</dbReference>
<dbReference type="Pfam" id="PF13445">
    <property type="entry name" value="zf-RING_UBOX"/>
    <property type="match status" value="1"/>
</dbReference>
<evidence type="ECO:0008006" key="11">
    <source>
        <dbReference type="Google" id="ProtNLM"/>
    </source>
</evidence>
<reference evidence="9" key="1">
    <citation type="submission" date="2022-07" db="EMBL/GenBank/DDBJ databases">
        <title>Phylogenomic reconstructions and comparative analyses of Kickxellomycotina fungi.</title>
        <authorList>
            <person name="Reynolds N.K."/>
            <person name="Stajich J.E."/>
            <person name="Barry K."/>
            <person name="Grigoriev I.V."/>
            <person name="Crous P."/>
            <person name="Smith M.E."/>
        </authorList>
    </citation>
    <scope>NUCLEOTIDE SEQUENCE</scope>
    <source>
        <strain evidence="9">RSA 1196</strain>
    </source>
</reference>
<dbReference type="SMART" id="SM00757">
    <property type="entry name" value="CRA"/>
    <property type="match status" value="1"/>
</dbReference>
<evidence type="ECO:0000259" key="8">
    <source>
        <dbReference type="PROSITE" id="PS51867"/>
    </source>
</evidence>
<evidence type="ECO:0000256" key="5">
    <source>
        <dbReference type="ARBA" id="ARBA00022833"/>
    </source>
</evidence>
<dbReference type="GO" id="GO:0034657">
    <property type="term" value="C:GID complex"/>
    <property type="evidence" value="ECO:0007669"/>
    <property type="project" value="TreeGrafter"/>
</dbReference>
<dbReference type="InterPro" id="IPR024964">
    <property type="entry name" value="CTLH/CRA"/>
</dbReference>
<feature type="domain" description="RING-Gid-type" evidence="8">
    <location>
        <begin position="325"/>
        <end position="359"/>
    </location>
</feature>
<name>A0A9W8AQL4_9FUNG</name>
<dbReference type="InterPro" id="IPR045098">
    <property type="entry name" value="Fyv10_fam"/>
</dbReference>
<protein>
    <recommendedName>
        <fullName evidence="11">RING-Gid-type domain-containing protein</fullName>
    </recommendedName>
</protein>
<sequence>MEAIITEVNRLAKKLQTNDALVLSLLDQVVDQITAFQANIQEDPKSVPSLMDVVKLQSHLKTLVPKAIEKHKEFYNNISKHGKAIDKAFKVTLGNFSGSKTFESDDKLVVTSIALEFIRQGEFELCDQLLSEAGLDIPSQIKQGFQVMFKYIEFIRERNVQPVLTWVHENREVLGPTGLDLEFSLHKMHFIQLLTSGQHIEALDYSKQTMSPFVGRDKYFKQISQLTCAVIYVNHLEYSPYVRLLDPMLWTELEHQVTSSFCKKMGLAENSPLYLSVTIGVVALPTMIKMSTVMKDKKTEWSQQDELPIEVPLPAELRFHSTFICPVSKERGTEENPPMMLPCGHVICMESLRRLYKGN</sequence>
<dbReference type="Proteomes" id="UP001150925">
    <property type="component" value="Unassembled WGS sequence"/>
</dbReference>
<evidence type="ECO:0000256" key="3">
    <source>
        <dbReference type="ARBA" id="ARBA00022723"/>
    </source>
</evidence>
<evidence type="ECO:0000256" key="4">
    <source>
        <dbReference type="ARBA" id="ARBA00022771"/>
    </source>
</evidence>
<evidence type="ECO:0000256" key="2">
    <source>
        <dbReference type="ARBA" id="ARBA00022490"/>
    </source>
</evidence>
<dbReference type="PANTHER" id="PTHR12170">
    <property type="entry name" value="MACROPHAGE ERYTHROBLAST ATTACHER-RELATED"/>
    <property type="match status" value="1"/>
</dbReference>
<dbReference type="OrthoDB" id="1933281at2759"/>
<dbReference type="InterPro" id="IPR027370">
    <property type="entry name" value="Znf-RING_euk"/>
</dbReference>
<keyword evidence="4 6" id="KW-0863">Zinc-finger</keyword>
<keyword evidence="2" id="KW-0963">Cytoplasm</keyword>
<feature type="domain" description="CTLH" evidence="7">
    <location>
        <begin position="152"/>
        <end position="201"/>
    </location>
</feature>
<proteinExistence type="predicted"/>
<dbReference type="Pfam" id="PF10607">
    <property type="entry name" value="CTLH"/>
    <property type="match status" value="1"/>
</dbReference>
<evidence type="ECO:0000256" key="1">
    <source>
        <dbReference type="ARBA" id="ARBA00004496"/>
    </source>
</evidence>
<comment type="caution">
    <text evidence="9">The sequence shown here is derived from an EMBL/GenBank/DDBJ whole genome shotgun (WGS) entry which is preliminary data.</text>
</comment>